<keyword evidence="5" id="KW-1185">Reference proteome</keyword>
<reference evidence="4" key="1">
    <citation type="submission" date="2022-12" db="EMBL/GenBank/DDBJ databases">
        <title>Draft genome assemblies for two species of Escallonia (Escalloniales).</title>
        <authorList>
            <person name="Chanderbali A."/>
            <person name="Dervinis C."/>
            <person name="Anghel I."/>
            <person name="Soltis D."/>
            <person name="Soltis P."/>
            <person name="Zapata F."/>
        </authorList>
    </citation>
    <scope>NUCLEOTIDE SEQUENCE</scope>
    <source>
        <strain evidence="4">UCBG64.0493</strain>
        <tissue evidence="4">Leaf</tissue>
    </source>
</reference>
<evidence type="ECO:0000256" key="1">
    <source>
        <dbReference type="ARBA" id="ARBA00022499"/>
    </source>
</evidence>
<gene>
    <name evidence="4" type="ORF">RJ639_008142</name>
</gene>
<dbReference type="PRINTS" id="PR00348">
    <property type="entry name" value="UBIQUITIN"/>
</dbReference>
<dbReference type="Pfam" id="PF00240">
    <property type="entry name" value="ubiquitin"/>
    <property type="match status" value="1"/>
</dbReference>
<evidence type="ECO:0000259" key="3">
    <source>
        <dbReference type="PROSITE" id="PS50053"/>
    </source>
</evidence>
<evidence type="ECO:0000256" key="2">
    <source>
        <dbReference type="ARBA" id="ARBA00022843"/>
    </source>
</evidence>
<dbReference type="Gene3D" id="3.10.20.90">
    <property type="entry name" value="Phosphatidylinositol 3-kinase Catalytic Subunit, Chain A, domain 1"/>
    <property type="match status" value="1"/>
</dbReference>
<keyword evidence="2" id="KW-0832">Ubl conjugation</keyword>
<dbReference type="AlphaFoldDB" id="A0AA89ASX8"/>
<dbReference type="InterPro" id="IPR019956">
    <property type="entry name" value="Ubiquitin_dom"/>
</dbReference>
<keyword evidence="1" id="KW-1017">Isopeptide bond</keyword>
<dbReference type="SMART" id="SM00213">
    <property type="entry name" value="UBQ"/>
    <property type="match status" value="1"/>
</dbReference>
<evidence type="ECO:0000313" key="5">
    <source>
        <dbReference type="Proteomes" id="UP001188597"/>
    </source>
</evidence>
<feature type="domain" description="Ubiquitin-like" evidence="3">
    <location>
        <begin position="97"/>
        <end position="166"/>
    </location>
</feature>
<sequence>MAASQGERQKMTQNTTQKCDCAKNTEHANRIVSRREKSPAWKLIGRWAVRSKWILMEKSNKSRMKMAAARIGCNCNLIIGLNWEIWRMKKRIGGTKNLRSIDESRVEKISVTKTINLEVESGDAIDNVKSKIQEKEGIPPDQQQLIFASKQLEEGHTLPDYNIQKGIPPWRALAGLLLIKYTAVSTAAAQNCRGAMPVFPTALSTAEKGSVGTATSLIVSNEELAMSLADYNQNGPGKKMKAKCTLTQLEDEMVLSVNPTESKDSQIYE</sequence>
<proteinExistence type="predicted"/>
<organism evidence="4 5">
    <name type="scientific">Escallonia herrerae</name>
    <dbReference type="NCBI Taxonomy" id="1293975"/>
    <lineage>
        <taxon>Eukaryota</taxon>
        <taxon>Viridiplantae</taxon>
        <taxon>Streptophyta</taxon>
        <taxon>Embryophyta</taxon>
        <taxon>Tracheophyta</taxon>
        <taxon>Spermatophyta</taxon>
        <taxon>Magnoliopsida</taxon>
        <taxon>eudicotyledons</taxon>
        <taxon>Gunneridae</taxon>
        <taxon>Pentapetalae</taxon>
        <taxon>asterids</taxon>
        <taxon>campanulids</taxon>
        <taxon>Escalloniales</taxon>
        <taxon>Escalloniaceae</taxon>
        <taxon>Escallonia</taxon>
    </lineage>
</organism>
<accession>A0AA89ASX8</accession>
<dbReference type="SUPFAM" id="SSF54236">
    <property type="entry name" value="Ubiquitin-like"/>
    <property type="match status" value="1"/>
</dbReference>
<dbReference type="Proteomes" id="UP001188597">
    <property type="component" value="Unassembled WGS sequence"/>
</dbReference>
<dbReference type="PROSITE" id="PS50053">
    <property type="entry name" value="UBIQUITIN_2"/>
    <property type="match status" value="1"/>
</dbReference>
<dbReference type="GO" id="GO:0003729">
    <property type="term" value="F:mRNA binding"/>
    <property type="evidence" value="ECO:0007669"/>
    <property type="project" value="UniProtKB-ARBA"/>
</dbReference>
<dbReference type="InterPro" id="IPR000626">
    <property type="entry name" value="Ubiquitin-like_dom"/>
</dbReference>
<evidence type="ECO:0000313" key="4">
    <source>
        <dbReference type="EMBL" id="KAK3013982.1"/>
    </source>
</evidence>
<dbReference type="EMBL" id="JAVXUP010001255">
    <property type="protein sequence ID" value="KAK3013982.1"/>
    <property type="molecule type" value="Genomic_DNA"/>
</dbReference>
<dbReference type="InterPro" id="IPR050158">
    <property type="entry name" value="Ubiquitin_ubiquitin-like"/>
</dbReference>
<dbReference type="PANTHER" id="PTHR10666">
    <property type="entry name" value="UBIQUITIN"/>
    <property type="match status" value="1"/>
</dbReference>
<name>A0AA89ASX8_9ASTE</name>
<comment type="caution">
    <text evidence="4">The sequence shown here is derived from an EMBL/GenBank/DDBJ whole genome shotgun (WGS) entry which is preliminary data.</text>
</comment>
<dbReference type="InterPro" id="IPR029071">
    <property type="entry name" value="Ubiquitin-like_domsf"/>
</dbReference>
<protein>
    <recommendedName>
        <fullName evidence="3">Ubiquitin-like domain-containing protein</fullName>
    </recommendedName>
</protein>